<dbReference type="Proteomes" id="UP001054945">
    <property type="component" value="Unassembled WGS sequence"/>
</dbReference>
<sequence length="141" mass="15778">MPSQNTACLLSRATVLLSKRKHSSLLKLAVHRPPPSCQLKRPSVGKTSPFRKCRITGKALEYFPSRVSSEVDSHQEIEIRCKGREVSLPHLAHEEGSIFPTIQQQTQVSYGLKNRLSGEVVIQIKNDGEELSWLAVDVSKF</sequence>
<evidence type="ECO:0000313" key="1">
    <source>
        <dbReference type="EMBL" id="GIY36676.1"/>
    </source>
</evidence>
<protein>
    <submittedName>
        <fullName evidence="1">Uncharacterized protein</fullName>
    </submittedName>
</protein>
<evidence type="ECO:0000313" key="2">
    <source>
        <dbReference type="Proteomes" id="UP001054945"/>
    </source>
</evidence>
<accession>A0AAV4STP4</accession>
<dbReference type="EMBL" id="BPLR01010074">
    <property type="protein sequence ID" value="GIY36676.1"/>
    <property type="molecule type" value="Genomic_DNA"/>
</dbReference>
<gene>
    <name evidence="1" type="ORF">CEXT_215981</name>
</gene>
<dbReference type="AlphaFoldDB" id="A0AAV4STP4"/>
<proteinExistence type="predicted"/>
<name>A0AAV4STP4_CAEEX</name>
<keyword evidence="2" id="KW-1185">Reference proteome</keyword>
<organism evidence="1 2">
    <name type="scientific">Caerostris extrusa</name>
    <name type="common">Bark spider</name>
    <name type="synonym">Caerostris bankana</name>
    <dbReference type="NCBI Taxonomy" id="172846"/>
    <lineage>
        <taxon>Eukaryota</taxon>
        <taxon>Metazoa</taxon>
        <taxon>Ecdysozoa</taxon>
        <taxon>Arthropoda</taxon>
        <taxon>Chelicerata</taxon>
        <taxon>Arachnida</taxon>
        <taxon>Araneae</taxon>
        <taxon>Araneomorphae</taxon>
        <taxon>Entelegynae</taxon>
        <taxon>Araneoidea</taxon>
        <taxon>Araneidae</taxon>
        <taxon>Caerostris</taxon>
    </lineage>
</organism>
<reference evidence="1 2" key="1">
    <citation type="submission" date="2021-06" db="EMBL/GenBank/DDBJ databases">
        <title>Caerostris extrusa draft genome.</title>
        <authorList>
            <person name="Kono N."/>
            <person name="Arakawa K."/>
        </authorList>
    </citation>
    <scope>NUCLEOTIDE SEQUENCE [LARGE SCALE GENOMIC DNA]</scope>
</reference>
<comment type="caution">
    <text evidence="1">The sequence shown here is derived from an EMBL/GenBank/DDBJ whole genome shotgun (WGS) entry which is preliminary data.</text>
</comment>